<evidence type="ECO:0000259" key="11">
    <source>
        <dbReference type="PROSITE" id="PS50146"/>
    </source>
</evidence>
<dbReference type="SUPFAM" id="SSF111331">
    <property type="entry name" value="NAD kinase/diacylglycerol kinase-like"/>
    <property type="match status" value="1"/>
</dbReference>
<comment type="cofactor">
    <cofactor evidence="1">
        <name>Mg(2+)</name>
        <dbReference type="ChEBI" id="CHEBI:18420"/>
    </cofactor>
</comment>
<feature type="domain" description="DAGKc" evidence="11">
    <location>
        <begin position="1"/>
        <end position="132"/>
    </location>
</feature>
<dbReference type="Gene3D" id="2.60.200.40">
    <property type="match status" value="1"/>
</dbReference>
<keyword evidence="8" id="KW-0443">Lipid metabolism</keyword>
<dbReference type="Gene3D" id="3.40.50.10330">
    <property type="entry name" value="Probable inorganic polyphosphate/atp-NAD kinase, domain 1"/>
    <property type="match status" value="1"/>
</dbReference>
<name>A0ABW2RJX8_9BACL</name>
<dbReference type="SMART" id="SM00046">
    <property type="entry name" value="DAGKc"/>
    <property type="match status" value="1"/>
</dbReference>
<dbReference type="InterPro" id="IPR045540">
    <property type="entry name" value="YegS/DAGK_C"/>
</dbReference>
<dbReference type="RefSeq" id="WP_379864562.1">
    <property type="nucleotide sequence ID" value="NZ_JBHTBW010000021.1"/>
</dbReference>
<evidence type="ECO:0000256" key="8">
    <source>
        <dbReference type="ARBA" id="ARBA00023098"/>
    </source>
</evidence>
<dbReference type="Proteomes" id="UP001596500">
    <property type="component" value="Unassembled WGS sequence"/>
</dbReference>
<keyword evidence="5" id="KW-0547">Nucleotide-binding</keyword>
<comment type="caution">
    <text evidence="12">The sequence shown here is derived from an EMBL/GenBank/DDBJ whole genome shotgun (WGS) entry which is preliminary data.</text>
</comment>
<evidence type="ECO:0000313" key="12">
    <source>
        <dbReference type="EMBL" id="MFC7441269.1"/>
    </source>
</evidence>
<evidence type="ECO:0000256" key="6">
    <source>
        <dbReference type="ARBA" id="ARBA00022777"/>
    </source>
</evidence>
<dbReference type="EC" id="2.7.1.-" evidence="12"/>
<dbReference type="PROSITE" id="PS50146">
    <property type="entry name" value="DAGK"/>
    <property type="match status" value="1"/>
</dbReference>
<evidence type="ECO:0000313" key="13">
    <source>
        <dbReference type="Proteomes" id="UP001596500"/>
    </source>
</evidence>
<evidence type="ECO:0000256" key="3">
    <source>
        <dbReference type="ARBA" id="ARBA00022516"/>
    </source>
</evidence>
<reference evidence="13" key="1">
    <citation type="journal article" date="2019" name="Int. J. Syst. Evol. Microbiol.">
        <title>The Global Catalogue of Microorganisms (GCM) 10K type strain sequencing project: providing services to taxonomists for standard genome sequencing and annotation.</title>
        <authorList>
            <consortium name="The Broad Institute Genomics Platform"/>
            <consortium name="The Broad Institute Genome Sequencing Center for Infectious Disease"/>
            <person name="Wu L."/>
            <person name="Ma J."/>
        </authorList>
    </citation>
    <scope>NUCLEOTIDE SEQUENCE [LARGE SCALE GENOMIC DNA]</scope>
    <source>
        <strain evidence="13">CGMCC 1.12942</strain>
    </source>
</reference>
<evidence type="ECO:0000256" key="9">
    <source>
        <dbReference type="ARBA" id="ARBA00023209"/>
    </source>
</evidence>
<dbReference type="Pfam" id="PF19279">
    <property type="entry name" value="YegS_C"/>
    <property type="match status" value="1"/>
</dbReference>
<evidence type="ECO:0000256" key="10">
    <source>
        <dbReference type="ARBA" id="ARBA00023264"/>
    </source>
</evidence>
<proteinExistence type="inferred from homology"/>
<keyword evidence="7" id="KW-0067">ATP-binding</keyword>
<sequence length="302" mass="33551">MRFDKTLLLVNPHAGNNQLNQELDRILPRLRKGMGSIHVVQTNRPGDGARAIAEQASSVDLVIAAGGDGTVYECINALSQLEQRPVFGILPGGTCNDFSRTLRIPQAHDQAAETLLEGRVEAIDVGKHDNHYFLNFWGIGLITQVSDQIQSEIKKQFGRIAYYLSALKTFQEQQPFYVEVKVDRVHYKGEAVMVLVGNGSHVGGVEAYFPQSQVNDGLLDVLIFKKLSLPTVTSLTYSLFTEKKPEAEDLLSFQTRVVEVRTEPRLKADCDGEKNSFIPTRLEVLPGYQPMLVGPDFHSPSK</sequence>
<keyword evidence="10" id="KW-1208">Phospholipid metabolism</keyword>
<dbReference type="NCBIfam" id="TIGR00147">
    <property type="entry name" value="YegS/Rv2252/BmrU family lipid kinase"/>
    <property type="match status" value="1"/>
</dbReference>
<evidence type="ECO:0000256" key="7">
    <source>
        <dbReference type="ARBA" id="ARBA00022840"/>
    </source>
</evidence>
<dbReference type="InterPro" id="IPR001206">
    <property type="entry name" value="Diacylglycerol_kinase_cat_dom"/>
</dbReference>
<protein>
    <submittedName>
        <fullName evidence="12">Diacylglycerol/lipid kinase family protein</fullName>
        <ecNumber evidence="12">2.7.1.-</ecNumber>
    </submittedName>
</protein>
<gene>
    <name evidence="12" type="ORF">ACFQNG_08870</name>
</gene>
<keyword evidence="3" id="KW-0444">Lipid biosynthesis</keyword>
<keyword evidence="9" id="KW-0594">Phospholipid biosynthesis</keyword>
<dbReference type="PANTHER" id="PTHR12358:SF107">
    <property type="entry name" value="LIPID KINASE BMRU-RELATED"/>
    <property type="match status" value="1"/>
</dbReference>
<keyword evidence="6 12" id="KW-0418">Kinase</keyword>
<dbReference type="InterPro" id="IPR050187">
    <property type="entry name" value="Lipid_Phosphate_FormReg"/>
</dbReference>
<dbReference type="InterPro" id="IPR017438">
    <property type="entry name" value="ATP-NAD_kinase_N"/>
</dbReference>
<organism evidence="12 13">
    <name type="scientific">Laceyella putida</name>
    <dbReference type="NCBI Taxonomy" id="110101"/>
    <lineage>
        <taxon>Bacteria</taxon>
        <taxon>Bacillati</taxon>
        <taxon>Bacillota</taxon>
        <taxon>Bacilli</taxon>
        <taxon>Bacillales</taxon>
        <taxon>Thermoactinomycetaceae</taxon>
        <taxon>Laceyella</taxon>
    </lineage>
</organism>
<evidence type="ECO:0000256" key="5">
    <source>
        <dbReference type="ARBA" id="ARBA00022741"/>
    </source>
</evidence>
<dbReference type="GO" id="GO:0016301">
    <property type="term" value="F:kinase activity"/>
    <property type="evidence" value="ECO:0007669"/>
    <property type="project" value="UniProtKB-KW"/>
</dbReference>
<accession>A0ABW2RJX8</accession>
<evidence type="ECO:0000256" key="4">
    <source>
        <dbReference type="ARBA" id="ARBA00022679"/>
    </source>
</evidence>
<evidence type="ECO:0000256" key="2">
    <source>
        <dbReference type="ARBA" id="ARBA00005983"/>
    </source>
</evidence>
<evidence type="ECO:0000256" key="1">
    <source>
        <dbReference type="ARBA" id="ARBA00001946"/>
    </source>
</evidence>
<dbReference type="InterPro" id="IPR005218">
    <property type="entry name" value="Diacylglycerol/lipid_kinase"/>
</dbReference>
<keyword evidence="4 12" id="KW-0808">Transferase</keyword>
<keyword evidence="13" id="KW-1185">Reference proteome</keyword>
<dbReference type="EMBL" id="JBHTBW010000021">
    <property type="protein sequence ID" value="MFC7441269.1"/>
    <property type="molecule type" value="Genomic_DNA"/>
</dbReference>
<dbReference type="PANTHER" id="PTHR12358">
    <property type="entry name" value="SPHINGOSINE KINASE"/>
    <property type="match status" value="1"/>
</dbReference>
<dbReference type="InterPro" id="IPR016064">
    <property type="entry name" value="NAD/diacylglycerol_kinase_sf"/>
</dbReference>
<dbReference type="Pfam" id="PF00781">
    <property type="entry name" value="DAGK_cat"/>
    <property type="match status" value="1"/>
</dbReference>
<comment type="similarity">
    <text evidence="2">Belongs to the diacylglycerol/lipid kinase family.</text>
</comment>